<evidence type="ECO:0000256" key="1">
    <source>
        <dbReference type="ARBA" id="ARBA00022737"/>
    </source>
</evidence>
<dbReference type="OrthoDB" id="7464126at2759"/>
<dbReference type="SMART" id="SM00248">
    <property type="entry name" value="ANK"/>
    <property type="match status" value="5"/>
</dbReference>
<dbReference type="EMBL" id="MTYH01000051">
    <property type="protein sequence ID" value="PNP42308.1"/>
    <property type="molecule type" value="Genomic_DNA"/>
</dbReference>
<dbReference type="InterPro" id="IPR056884">
    <property type="entry name" value="NPHP3-like_N"/>
</dbReference>
<dbReference type="PANTHER" id="PTHR10039">
    <property type="entry name" value="AMELOGENIN"/>
    <property type="match status" value="1"/>
</dbReference>
<sequence length="935" mass="105432">MAKAGAFKELLTAVLSPKYAADVVANVNKKEEILDREAQSCEASRSAISSEKMKAQIEGLKGELAQLSSPLLRIDATVSSLFEKVNRRELDELMKFISSEMFGKSHATVTDTRVENTGNWLLANHKFCTWQDVPSSLAVFLLKGAGGTGKTYLTSRVIDHVKSNLKKSPHDEGFAFFYCNRSGTSMQQPIVVLRSFVRQLSGKAFDDSDEIQSSLVQKCAEAKRNGRELSYKDCEELILESFNVYSKTTIVLDALDESDIVVYNVAEHLIQLAEKARQPVKIFISSRPDREYLKEIITDKFLITVDADNQHDDIQKYLEDKLYSTERFQRREKEIQDEIKGIFRTKGSGMFRWVYLQVNSLVKCTTVDAVHNWTQKLPRDLTAAYNQLWDVIEERDESDVALAERAIKWVLCSSRPLGSEELLEAIRYSIERSTVVKKEKQSRQEILSLCQDFLTIDEKRGVWMLPHASVAEYFESRGWTGWKCDAFAAKICLGFLEGPRPKKMREGTFAHYVANRWHEHVRRYDEWLGLKKDEEADPSVAAALQRFLGSPTESSDSYPRWAGGNLEMRPSNMAFFAMCRFGLYHTLRDWWLEGKITQEMALQKNEWGGNSLVMAARSGCIPICRHLMGLSDAMHPDAGRHAGALHSALTFRHHDVLKMLVMEANADVNFADGQLQTAAQLAAAERPEMLQWMVGQGLVDLEQENESGYKYGNLLIAAARYGNIDSIRILLGAKVDVNAAVRNGRYGSALVAVAAHCISERHVETAKLLLDSGADPNLPLRGGDYGSALEALAYIPWYSAIDDSRKLQHMLLEAGADPTAVLDRGEHGSALAAAAFNGRKDLLKAMIDRVGADKAIHVLRQSRHPDKREFMHHKDFERWKHTGAYLTNEVGASKDVMHGIGLWDVEPVRIGFMFRMEIRFADHREERNTSNASNF</sequence>
<evidence type="ECO:0000313" key="5">
    <source>
        <dbReference type="Proteomes" id="UP000236546"/>
    </source>
</evidence>
<evidence type="ECO:0000313" key="4">
    <source>
        <dbReference type="EMBL" id="PNP42308.1"/>
    </source>
</evidence>
<comment type="caution">
    <text evidence="4">The sequence shown here is derived from an EMBL/GenBank/DDBJ whole genome shotgun (WGS) entry which is preliminary data.</text>
</comment>
<protein>
    <submittedName>
        <fullName evidence="4">Uncharacterized protein</fullName>
    </submittedName>
</protein>
<dbReference type="InterPro" id="IPR054471">
    <property type="entry name" value="GPIID_WHD"/>
</dbReference>
<keyword evidence="1" id="KW-0677">Repeat</keyword>
<dbReference type="Pfam" id="PF24883">
    <property type="entry name" value="NPHP3_N"/>
    <property type="match status" value="1"/>
</dbReference>
<dbReference type="Gene3D" id="1.25.40.20">
    <property type="entry name" value="Ankyrin repeat-containing domain"/>
    <property type="match status" value="2"/>
</dbReference>
<name>A0A2K0T9V4_9HYPO</name>
<feature type="domain" description="Nephrocystin 3-like N-terminal" evidence="3">
    <location>
        <begin position="116"/>
        <end position="287"/>
    </location>
</feature>
<gene>
    <name evidence="4" type="ORF">TGAMA5MH_05990</name>
</gene>
<dbReference type="SUPFAM" id="SSF48403">
    <property type="entry name" value="Ankyrin repeat"/>
    <property type="match status" value="1"/>
</dbReference>
<dbReference type="Gene3D" id="3.40.50.300">
    <property type="entry name" value="P-loop containing nucleotide triphosphate hydrolases"/>
    <property type="match status" value="1"/>
</dbReference>
<dbReference type="Pfam" id="PF12796">
    <property type="entry name" value="Ank_2"/>
    <property type="match status" value="1"/>
</dbReference>
<dbReference type="InterPro" id="IPR027417">
    <property type="entry name" value="P-loop_NTPase"/>
</dbReference>
<proteinExistence type="predicted"/>
<dbReference type="SUPFAM" id="SSF52540">
    <property type="entry name" value="P-loop containing nucleoside triphosphate hydrolases"/>
    <property type="match status" value="1"/>
</dbReference>
<reference evidence="4 5" key="1">
    <citation type="submission" date="2017-02" db="EMBL/GenBank/DDBJ databases">
        <title>Genomes of Trichoderma spp. with biocontrol activity.</title>
        <authorList>
            <person name="Gardiner D."/>
            <person name="Kazan K."/>
            <person name="Vos C."/>
            <person name="Harvey P."/>
        </authorList>
    </citation>
    <scope>NUCLEOTIDE SEQUENCE [LARGE SCALE GENOMIC DNA]</scope>
    <source>
        <strain evidence="4 5">A5MH</strain>
    </source>
</reference>
<accession>A0A2K0T9V4</accession>
<dbReference type="Proteomes" id="UP000236546">
    <property type="component" value="Unassembled WGS sequence"/>
</dbReference>
<evidence type="ECO:0000259" key="2">
    <source>
        <dbReference type="Pfam" id="PF22939"/>
    </source>
</evidence>
<dbReference type="AlphaFoldDB" id="A0A2K0T9V4"/>
<dbReference type="PANTHER" id="PTHR10039:SF16">
    <property type="entry name" value="GPI INOSITOL-DEACYLASE"/>
    <property type="match status" value="1"/>
</dbReference>
<dbReference type="InterPro" id="IPR002110">
    <property type="entry name" value="Ankyrin_rpt"/>
</dbReference>
<evidence type="ECO:0000259" key="3">
    <source>
        <dbReference type="Pfam" id="PF24883"/>
    </source>
</evidence>
<feature type="domain" description="GPI inositol-deacylase winged helix" evidence="2">
    <location>
        <begin position="401"/>
        <end position="476"/>
    </location>
</feature>
<organism evidence="4 5">
    <name type="scientific">Trichoderma gamsii</name>
    <dbReference type="NCBI Taxonomy" id="398673"/>
    <lineage>
        <taxon>Eukaryota</taxon>
        <taxon>Fungi</taxon>
        <taxon>Dikarya</taxon>
        <taxon>Ascomycota</taxon>
        <taxon>Pezizomycotina</taxon>
        <taxon>Sordariomycetes</taxon>
        <taxon>Hypocreomycetidae</taxon>
        <taxon>Hypocreales</taxon>
        <taxon>Hypocreaceae</taxon>
        <taxon>Trichoderma</taxon>
    </lineage>
</organism>
<dbReference type="InterPro" id="IPR036770">
    <property type="entry name" value="Ankyrin_rpt-contain_sf"/>
</dbReference>
<dbReference type="Pfam" id="PF22939">
    <property type="entry name" value="WHD_GPIID"/>
    <property type="match status" value="1"/>
</dbReference>